<evidence type="ECO:0000256" key="17">
    <source>
        <dbReference type="ARBA" id="ARBA00025207"/>
    </source>
</evidence>
<dbReference type="InterPro" id="IPR021766">
    <property type="entry name" value="PhoR_N"/>
</dbReference>
<dbReference type="Gene3D" id="1.10.287.130">
    <property type="match status" value="1"/>
</dbReference>
<evidence type="ECO:0000256" key="6">
    <source>
        <dbReference type="ARBA" id="ARBA00022475"/>
    </source>
</evidence>
<evidence type="ECO:0000256" key="4">
    <source>
        <dbReference type="ARBA" id="ARBA00019665"/>
    </source>
</evidence>
<dbReference type="InterPro" id="IPR014310">
    <property type="entry name" value="Sig_transdc_His_kinase_PhoR"/>
</dbReference>
<comment type="caution">
    <text evidence="20">The sequence shown here is derived from an EMBL/GenBank/DDBJ whole genome shotgun (WGS) entry which is preliminary data.</text>
</comment>
<proteinExistence type="predicted"/>
<evidence type="ECO:0000256" key="16">
    <source>
        <dbReference type="ARBA" id="ARBA00023136"/>
    </source>
</evidence>
<dbReference type="GO" id="GO:0016301">
    <property type="term" value="F:kinase activity"/>
    <property type="evidence" value="ECO:0007669"/>
    <property type="project" value="UniProtKB-KW"/>
</dbReference>
<evidence type="ECO:0000256" key="8">
    <source>
        <dbReference type="ARBA" id="ARBA00022592"/>
    </source>
</evidence>
<evidence type="ECO:0000256" key="2">
    <source>
        <dbReference type="ARBA" id="ARBA00004236"/>
    </source>
</evidence>
<dbReference type="Gene3D" id="3.30.450.20">
    <property type="entry name" value="PAS domain"/>
    <property type="match status" value="1"/>
</dbReference>
<dbReference type="SUPFAM" id="SSF55874">
    <property type="entry name" value="ATPase domain of HSP90 chaperone/DNA topoisomerase II/histidine kinase"/>
    <property type="match status" value="1"/>
</dbReference>
<keyword evidence="13" id="KW-0067">ATP-binding</keyword>
<keyword evidence="16" id="KW-0472">Membrane</keyword>
<dbReference type="InterPro" id="IPR003594">
    <property type="entry name" value="HATPase_dom"/>
</dbReference>
<dbReference type="Proteomes" id="UP001465153">
    <property type="component" value="Unassembled WGS sequence"/>
</dbReference>
<evidence type="ECO:0000256" key="14">
    <source>
        <dbReference type="ARBA" id="ARBA00022989"/>
    </source>
</evidence>
<evidence type="ECO:0000256" key="12">
    <source>
        <dbReference type="ARBA" id="ARBA00022777"/>
    </source>
</evidence>
<comment type="function">
    <text evidence="17">Member of the two-component regulatory system PhoR/PhoB involved in the phosphate regulon genes expression. PhoR may function as a membrane-associated protein kinase that phosphorylates PhoB in response to environmental signals.</text>
</comment>
<dbReference type="InterPro" id="IPR003661">
    <property type="entry name" value="HisK_dim/P_dom"/>
</dbReference>
<dbReference type="SUPFAM" id="SSF55785">
    <property type="entry name" value="PYP-like sensor domain (PAS domain)"/>
    <property type="match status" value="1"/>
</dbReference>
<dbReference type="CDD" id="cd00130">
    <property type="entry name" value="PAS"/>
    <property type="match status" value="1"/>
</dbReference>
<dbReference type="InterPro" id="IPR000014">
    <property type="entry name" value="PAS"/>
</dbReference>
<reference evidence="20 21" key="1">
    <citation type="submission" date="2024-04" db="EMBL/GenBank/DDBJ databases">
        <title>Draft genome sequence of Sessilibacter corallicola NBRC 116591.</title>
        <authorList>
            <person name="Miyakawa T."/>
            <person name="Kusuya Y."/>
            <person name="Miura T."/>
        </authorList>
    </citation>
    <scope>NUCLEOTIDE SEQUENCE [LARGE SCALE GENOMIC DNA]</scope>
    <source>
        <strain evidence="20 21">KU-00831-HH</strain>
    </source>
</reference>
<dbReference type="PROSITE" id="PS50112">
    <property type="entry name" value="PAS"/>
    <property type="match status" value="1"/>
</dbReference>
<dbReference type="CDD" id="cd00082">
    <property type="entry name" value="HisKA"/>
    <property type="match status" value="1"/>
</dbReference>
<dbReference type="SMART" id="SM00388">
    <property type="entry name" value="HisKA"/>
    <property type="match status" value="1"/>
</dbReference>
<evidence type="ECO:0000313" key="20">
    <source>
        <dbReference type="EMBL" id="GAA6167125.1"/>
    </source>
</evidence>
<accession>A0ABQ0A653</accession>
<name>A0ABQ0A653_9GAMM</name>
<dbReference type="InterPro" id="IPR036097">
    <property type="entry name" value="HisK_dim/P_sf"/>
</dbReference>
<dbReference type="EMBL" id="BAABWN010000002">
    <property type="protein sequence ID" value="GAA6167125.1"/>
    <property type="molecule type" value="Genomic_DNA"/>
</dbReference>
<keyword evidence="9" id="KW-0808">Transferase</keyword>
<keyword evidence="11" id="KW-0547">Nucleotide-binding</keyword>
<evidence type="ECO:0000256" key="10">
    <source>
        <dbReference type="ARBA" id="ARBA00022692"/>
    </source>
</evidence>
<dbReference type="Gene3D" id="3.30.565.10">
    <property type="entry name" value="Histidine kinase-like ATPase, C-terminal domain"/>
    <property type="match status" value="1"/>
</dbReference>
<keyword evidence="8" id="KW-0592">Phosphate transport</keyword>
<dbReference type="InterPro" id="IPR036890">
    <property type="entry name" value="HATPase_C_sf"/>
</dbReference>
<dbReference type="NCBIfam" id="TIGR02966">
    <property type="entry name" value="phoR_proteo"/>
    <property type="match status" value="1"/>
</dbReference>
<dbReference type="PANTHER" id="PTHR45453">
    <property type="entry name" value="PHOSPHATE REGULON SENSOR PROTEIN PHOR"/>
    <property type="match status" value="1"/>
</dbReference>
<evidence type="ECO:0000256" key="1">
    <source>
        <dbReference type="ARBA" id="ARBA00000085"/>
    </source>
</evidence>
<evidence type="ECO:0000259" key="18">
    <source>
        <dbReference type="PROSITE" id="PS50109"/>
    </source>
</evidence>
<dbReference type="PRINTS" id="PR00344">
    <property type="entry name" value="BCTRLSENSOR"/>
</dbReference>
<organism evidence="20 21">
    <name type="scientific">Sessilibacter corallicola</name>
    <dbReference type="NCBI Taxonomy" id="2904075"/>
    <lineage>
        <taxon>Bacteria</taxon>
        <taxon>Pseudomonadati</taxon>
        <taxon>Pseudomonadota</taxon>
        <taxon>Gammaproteobacteria</taxon>
        <taxon>Cellvibrionales</taxon>
        <taxon>Cellvibrionaceae</taxon>
        <taxon>Sessilibacter</taxon>
    </lineage>
</organism>
<gene>
    <name evidence="20" type="primary">phoR</name>
    <name evidence="20" type="ORF">NBRC116591_09350</name>
</gene>
<feature type="domain" description="Histidine kinase" evidence="18">
    <location>
        <begin position="162"/>
        <end position="379"/>
    </location>
</feature>
<dbReference type="Pfam" id="PF11808">
    <property type="entry name" value="PhoR"/>
    <property type="match status" value="1"/>
</dbReference>
<evidence type="ECO:0000313" key="21">
    <source>
        <dbReference type="Proteomes" id="UP001465153"/>
    </source>
</evidence>
<evidence type="ECO:0000256" key="3">
    <source>
        <dbReference type="ARBA" id="ARBA00012438"/>
    </source>
</evidence>
<keyword evidence="15" id="KW-0902">Two-component regulatory system</keyword>
<feature type="domain" description="PAS" evidence="19">
    <location>
        <begin position="44"/>
        <end position="88"/>
    </location>
</feature>
<dbReference type="InterPro" id="IPR035965">
    <property type="entry name" value="PAS-like_dom_sf"/>
</dbReference>
<evidence type="ECO:0000256" key="5">
    <source>
        <dbReference type="ARBA" id="ARBA00022448"/>
    </source>
</evidence>
<dbReference type="PROSITE" id="PS50109">
    <property type="entry name" value="HIS_KIN"/>
    <property type="match status" value="1"/>
</dbReference>
<evidence type="ECO:0000256" key="7">
    <source>
        <dbReference type="ARBA" id="ARBA00022553"/>
    </source>
</evidence>
<evidence type="ECO:0000256" key="13">
    <source>
        <dbReference type="ARBA" id="ARBA00022840"/>
    </source>
</evidence>
<keyword evidence="7" id="KW-0597">Phosphoprotein</keyword>
<evidence type="ECO:0000256" key="9">
    <source>
        <dbReference type="ARBA" id="ARBA00022679"/>
    </source>
</evidence>
<comment type="subcellular location">
    <subcellularLocation>
        <location evidence="2">Cell membrane</location>
    </subcellularLocation>
</comment>
<sequence length="397" mass="45393">MRRMEKWLSTYTSDNVPDASGFWEEVYYQISSHRARHIKEKRRLQTLILRVQETTAALKDAVVVLDGETSIQWWNQSARRLIGLQPEDHGKPIVNFVRSPRFVRYLEEGNFNEPLTISSAIDNDLFLHFQISKYGQGEYLVVIRDVSRVQKLEQMRKDFIGNVSHELRTPLTVVRGYLETMSDNSDSLAPVWQKAIGQMSQQTKRMTLIIEDLLTLTRLETEDTQYKECAINVHDLLASIANDARDLSRDKNHRFDVDAPDHFLLTGVPEELRSCLSNLVFNAVRYSPPDSLITLKAYSDNSGFHIGVQDQGIGIEERHIPRLTERFYRVDSSRSLDTGGTGLGLAIVKHVLSRHQAQLQITSRINHGSTFTCSFETSRFSEKPPADLEEEISDIDG</sequence>
<evidence type="ECO:0000256" key="15">
    <source>
        <dbReference type="ARBA" id="ARBA00023012"/>
    </source>
</evidence>
<keyword evidence="14" id="KW-1133">Transmembrane helix</keyword>
<evidence type="ECO:0000256" key="11">
    <source>
        <dbReference type="ARBA" id="ARBA00022741"/>
    </source>
</evidence>
<keyword evidence="5" id="KW-0813">Transport</keyword>
<dbReference type="PANTHER" id="PTHR45453:SF1">
    <property type="entry name" value="PHOSPHATE REGULON SENSOR PROTEIN PHOR"/>
    <property type="match status" value="1"/>
</dbReference>
<dbReference type="SUPFAM" id="SSF47384">
    <property type="entry name" value="Homodimeric domain of signal transducing histidine kinase"/>
    <property type="match status" value="1"/>
</dbReference>
<keyword evidence="12 20" id="KW-0418">Kinase</keyword>
<keyword evidence="10" id="KW-0812">Transmembrane</keyword>
<dbReference type="Pfam" id="PF02518">
    <property type="entry name" value="HATPase_c"/>
    <property type="match status" value="1"/>
</dbReference>
<keyword evidence="21" id="KW-1185">Reference proteome</keyword>
<dbReference type="SMART" id="SM00387">
    <property type="entry name" value="HATPase_c"/>
    <property type="match status" value="1"/>
</dbReference>
<comment type="catalytic activity">
    <reaction evidence="1">
        <text>ATP + protein L-histidine = ADP + protein N-phospho-L-histidine.</text>
        <dbReference type="EC" id="2.7.13.3"/>
    </reaction>
</comment>
<protein>
    <recommendedName>
        <fullName evidence="4">Phosphate regulon sensor protein PhoR</fullName>
        <ecNumber evidence="3">2.7.13.3</ecNumber>
    </recommendedName>
</protein>
<dbReference type="EC" id="2.7.13.3" evidence="3"/>
<evidence type="ECO:0000259" key="19">
    <source>
        <dbReference type="PROSITE" id="PS50112"/>
    </source>
</evidence>
<dbReference type="Pfam" id="PF00512">
    <property type="entry name" value="HisKA"/>
    <property type="match status" value="1"/>
</dbReference>
<dbReference type="InterPro" id="IPR005467">
    <property type="entry name" value="His_kinase_dom"/>
</dbReference>
<keyword evidence="6" id="KW-1003">Cell membrane</keyword>
<dbReference type="InterPro" id="IPR004358">
    <property type="entry name" value="Sig_transdc_His_kin-like_C"/>
</dbReference>
<dbReference type="InterPro" id="IPR050351">
    <property type="entry name" value="BphY/WalK/GraS-like"/>
</dbReference>